<dbReference type="Proteomes" id="UP000789702">
    <property type="component" value="Unassembled WGS sequence"/>
</dbReference>
<dbReference type="EMBL" id="CAJVPU010013651">
    <property type="protein sequence ID" value="CAG8634141.1"/>
    <property type="molecule type" value="Genomic_DNA"/>
</dbReference>
<proteinExistence type="predicted"/>
<comment type="caution">
    <text evidence="1">The sequence shown here is derived from an EMBL/GenBank/DDBJ whole genome shotgun (WGS) entry which is preliminary data.</text>
</comment>
<reference evidence="1" key="1">
    <citation type="submission" date="2021-06" db="EMBL/GenBank/DDBJ databases">
        <authorList>
            <person name="Kallberg Y."/>
            <person name="Tangrot J."/>
            <person name="Rosling A."/>
        </authorList>
    </citation>
    <scope>NUCLEOTIDE SEQUENCE</scope>
    <source>
        <strain evidence="1">IL203A</strain>
    </source>
</reference>
<organism evidence="1 2">
    <name type="scientific">Dentiscutata heterogama</name>
    <dbReference type="NCBI Taxonomy" id="1316150"/>
    <lineage>
        <taxon>Eukaryota</taxon>
        <taxon>Fungi</taxon>
        <taxon>Fungi incertae sedis</taxon>
        <taxon>Mucoromycota</taxon>
        <taxon>Glomeromycotina</taxon>
        <taxon>Glomeromycetes</taxon>
        <taxon>Diversisporales</taxon>
        <taxon>Gigasporaceae</taxon>
        <taxon>Dentiscutata</taxon>
    </lineage>
</organism>
<protein>
    <submittedName>
        <fullName evidence="1">7623_t:CDS:1</fullName>
    </submittedName>
</protein>
<gene>
    <name evidence="1" type="ORF">DHETER_LOCUS8527</name>
</gene>
<feature type="non-terminal residue" evidence="1">
    <location>
        <position position="1"/>
    </location>
</feature>
<keyword evidence="2" id="KW-1185">Reference proteome</keyword>
<evidence type="ECO:0000313" key="1">
    <source>
        <dbReference type="EMBL" id="CAG8634141.1"/>
    </source>
</evidence>
<name>A0ACA9N5E3_9GLOM</name>
<evidence type="ECO:0000313" key="2">
    <source>
        <dbReference type="Proteomes" id="UP000789702"/>
    </source>
</evidence>
<sequence>ILLEYLLNYDIDQHAILILCEKKVKHNREVNMQDALYEFSEEDLLEDKK</sequence>
<accession>A0ACA9N5E3</accession>